<sequence length="147" mass="16411">MFVRNINQIEEAVLKGTKGIHGRLSATVLSMRKMALFLANKDLRHLDRVFHSVSQGGTRLKAEDTTSQELPSKAITSARRSLLRIASSQKHRSTTNRMITGDSNLPRATKHTDTPTTNHLPHHVNVDVSATFHVDYSSPKTHPPRNN</sequence>
<proteinExistence type="predicted"/>
<keyword evidence="3" id="KW-1185">Reference proteome</keyword>
<feature type="region of interest" description="Disordered" evidence="1">
    <location>
        <begin position="88"/>
        <end position="122"/>
    </location>
</feature>
<dbReference type="AlphaFoldDB" id="A0A8T2VFH0"/>
<dbReference type="OrthoDB" id="1993216at2759"/>
<protein>
    <submittedName>
        <fullName evidence="2">Uncharacterized protein</fullName>
    </submittedName>
</protein>
<evidence type="ECO:0000256" key="1">
    <source>
        <dbReference type="SAM" id="MobiDB-lite"/>
    </source>
</evidence>
<reference evidence="2" key="1">
    <citation type="submission" date="2021-08" db="EMBL/GenBank/DDBJ databases">
        <title>WGS assembly of Ceratopteris richardii.</title>
        <authorList>
            <person name="Marchant D.B."/>
            <person name="Chen G."/>
            <person name="Jenkins J."/>
            <person name="Shu S."/>
            <person name="Leebens-Mack J."/>
            <person name="Grimwood J."/>
            <person name="Schmutz J."/>
            <person name="Soltis P."/>
            <person name="Soltis D."/>
            <person name="Chen Z.-H."/>
        </authorList>
    </citation>
    <scope>NUCLEOTIDE SEQUENCE</scope>
    <source>
        <strain evidence="2">Whitten #5841</strain>
        <tissue evidence="2">Leaf</tissue>
    </source>
</reference>
<dbReference type="EMBL" id="CM035407">
    <property type="protein sequence ID" value="KAH7444335.1"/>
    <property type="molecule type" value="Genomic_DNA"/>
</dbReference>
<organism evidence="2 3">
    <name type="scientific">Ceratopteris richardii</name>
    <name type="common">Triangle waterfern</name>
    <dbReference type="NCBI Taxonomy" id="49495"/>
    <lineage>
        <taxon>Eukaryota</taxon>
        <taxon>Viridiplantae</taxon>
        <taxon>Streptophyta</taxon>
        <taxon>Embryophyta</taxon>
        <taxon>Tracheophyta</taxon>
        <taxon>Polypodiopsida</taxon>
        <taxon>Polypodiidae</taxon>
        <taxon>Polypodiales</taxon>
        <taxon>Pteridineae</taxon>
        <taxon>Pteridaceae</taxon>
        <taxon>Parkerioideae</taxon>
        <taxon>Ceratopteris</taxon>
    </lineage>
</organism>
<accession>A0A8T2VFH0</accession>
<comment type="caution">
    <text evidence="2">The sequence shown here is derived from an EMBL/GenBank/DDBJ whole genome shotgun (WGS) entry which is preliminary data.</text>
</comment>
<evidence type="ECO:0000313" key="2">
    <source>
        <dbReference type="EMBL" id="KAH7444335.1"/>
    </source>
</evidence>
<dbReference type="Proteomes" id="UP000825935">
    <property type="component" value="Chromosome 2"/>
</dbReference>
<evidence type="ECO:0000313" key="3">
    <source>
        <dbReference type="Proteomes" id="UP000825935"/>
    </source>
</evidence>
<name>A0A8T2VFH0_CERRI</name>
<gene>
    <name evidence="2" type="ORF">KP509_02G074100</name>
</gene>